<proteinExistence type="predicted"/>
<dbReference type="WBParaSite" id="Hba_08768">
    <property type="protein sequence ID" value="Hba_08768"/>
    <property type="gene ID" value="Hba_08768"/>
</dbReference>
<evidence type="ECO:0000256" key="1">
    <source>
        <dbReference type="SAM" id="Phobius"/>
    </source>
</evidence>
<dbReference type="Gene3D" id="1.20.1420.10">
    <property type="entry name" value="Talin, central domain"/>
    <property type="match status" value="2"/>
</dbReference>
<evidence type="ECO:0000313" key="2">
    <source>
        <dbReference type="Proteomes" id="UP000095283"/>
    </source>
</evidence>
<dbReference type="GO" id="GO:0030036">
    <property type="term" value="P:actin cytoskeleton organization"/>
    <property type="evidence" value="ECO:0007669"/>
    <property type="project" value="TreeGrafter"/>
</dbReference>
<sequence>MYRNGRAYAKVVSTLLYMQLAVFIEILKCNNFRLITSIRDSQQAQTTSEKFRAQSRLIRDSHQVNAIVLVFFYPLISLFYHFRNNGNFSLRIELDHELLETQRAAQAGQLSPVRGETAQSATSRLMSAARQVSFKILLLEIQFYSEIFSYKCLKYSQPIVSRYRLSAHMKIEIWHNMSLINPICSPENQNLCASAASQLRLATEQLENYVDNPDFAPVHAKISPEGRDAQIPILASTRQMLDASCEMISIVIIINNNS</sequence>
<evidence type="ECO:0000313" key="3">
    <source>
        <dbReference type="WBParaSite" id="Hba_08768"/>
    </source>
</evidence>
<organism evidence="2 3">
    <name type="scientific">Heterorhabditis bacteriophora</name>
    <name type="common">Entomopathogenic nematode worm</name>
    <dbReference type="NCBI Taxonomy" id="37862"/>
    <lineage>
        <taxon>Eukaryota</taxon>
        <taxon>Metazoa</taxon>
        <taxon>Ecdysozoa</taxon>
        <taxon>Nematoda</taxon>
        <taxon>Chromadorea</taxon>
        <taxon>Rhabditida</taxon>
        <taxon>Rhabditina</taxon>
        <taxon>Rhabditomorpha</taxon>
        <taxon>Strongyloidea</taxon>
        <taxon>Heterorhabditidae</taxon>
        <taxon>Heterorhabditis</taxon>
    </lineage>
</organism>
<dbReference type="GO" id="GO:0005737">
    <property type="term" value="C:cytoplasm"/>
    <property type="evidence" value="ECO:0007669"/>
    <property type="project" value="TreeGrafter"/>
</dbReference>
<dbReference type="GO" id="GO:0098609">
    <property type="term" value="P:cell-cell adhesion"/>
    <property type="evidence" value="ECO:0007669"/>
    <property type="project" value="TreeGrafter"/>
</dbReference>
<reference evidence="3" key="1">
    <citation type="submission" date="2016-11" db="UniProtKB">
        <authorList>
            <consortium name="WormBaseParasite"/>
        </authorList>
    </citation>
    <scope>IDENTIFICATION</scope>
</reference>
<dbReference type="GO" id="GO:0005886">
    <property type="term" value="C:plasma membrane"/>
    <property type="evidence" value="ECO:0007669"/>
    <property type="project" value="TreeGrafter"/>
</dbReference>
<keyword evidence="1" id="KW-0812">Transmembrane</keyword>
<keyword evidence="2" id="KW-1185">Reference proteome</keyword>
<name>A0A1I7WU98_HETBA</name>
<dbReference type="Proteomes" id="UP000095283">
    <property type="component" value="Unplaced"/>
</dbReference>
<dbReference type="GO" id="GO:0005925">
    <property type="term" value="C:focal adhesion"/>
    <property type="evidence" value="ECO:0007669"/>
    <property type="project" value="TreeGrafter"/>
</dbReference>
<feature type="transmembrane region" description="Helical" evidence="1">
    <location>
        <begin position="64"/>
        <end position="82"/>
    </location>
</feature>
<dbReference type="AlphaFoldDB" id="A0A1I7WU98"/>
<keyword evidence="1" id="KW-1133">Transmembrane helix</keyword>
<keyword evidence="1" id="KW-0472">Membrane</keyword>
<dbReference type="GO" id="GO:0005178">
    <property type="term" value="F:integrin binding"/>
    <property type="evidence" value="ECO:0007669"/>
    <property type="project" value="TreeGrafter"/>
</dbReference>
<dbReference type="PANTHER" id="PTHR19981">
    <property type="entry name" value="TALIN"/>
    <property type="match status" value="1"/>
</dbReference>
<dbReference type="PANTHER" id="PTHR19981:SF1">
    <property type="entry name" value="RHEA, ISOFORM B"/>
    <property type="match status" value="1"/>
</dbReference>
<accession>A0A1I7WU98</accession>
<protein>
    <submittedName>
        <fullName evidence="3">Uncharacterized protein</fullName>
    </submittedName>
</protein>